<evidence type="ECO:0000313" key="2">
    <source>
        <dbReference type="Proteomes" id="UP000324748"/>
    </source>
</evidence>
<gene>
    <name evidence="1" type="ORF">PGT21_021485</name>
</gene>
<accession>A0A5B0PPE1</accession>
<name>A0A5B0PPE1_PUCGR</name>
<proteinExistence type="predicted"/>
<sequence>MVAHIQSLLASKILGIPVSAVDQGQRAHLSFWPRGLSPKEWLQAVEGKCPKMYMFPNEHLFANPLIRRQALDSALQNSLADIPWAEKLFVWFAAVASTKNPLVELAPESSGRMEASPFKQLHSCCENIALAITNSKDVSFASLASFMASGVCGVLFGPLQARYFPPTGAAQIINFSLPSENFWTHTQVLLHNRISEALKTPAALSPLPSSLLA</sequence>
<dbReference type="Proteomes" id="UP000324748">
    <property type="component" value="Unassembled WGS sequence"/>
</dbReference>
<reference evidence="1 2" key="1">
    <citation type="submission" date="2019-05" db="EMBL/GenBank/DDBJ databases">
        <title>Emergence of the Ug99 lineage of the wheat stem rust pathogen through somatic hybridization.</title>
        <authorList>
            <person name="Li F."/>
            <person name="Upadhyaya N.M."/>
            <person name="Sperschneider J."/>
            <person name="Matny O."/>
            <person name="Nguyen-Phuc H."/>
            <person name="Mago R."/>
            <person name="Raley C."/>
            <person name="Miller M.E."/>
            <person name="Silverstein K.A.T."/>
            <person name="Henningsen E."/>
            <person name="Hirsch C.D."/>
            <person name="Visser B."/>
            <person name="Pretorius Z.A."/>
            <person name="Steffenson B.J."/>
            <person name="Schwessinger B."/>
            <person name="Dodds P.N."/>
            <person name="Figueroa M."/>
        </authorList>
    </citation>
    <scope>NUCLEOTIDE SEQUENCE [LARGE SCALE GENOMIC DNA]</scope>
    <source>
        <strain evidence="1">21-0</strain>
    </source>
</reference>
<dbReference type="OrthoDB" id="10604533at2759"/>
<protein>
    <submittedName>
        <fullName evidence="1">Uncharacterized protein</fullName>
    </submittedName>
</protein>
<evidence type="ECO:0000313" key="1">
    <source>
        <dbReference type="EMBL" id="KAA1103555.1"/>
    </source>
</evidence>
<organism evidence="1 2">
    <name type="scientific">Puccinia graminis f. sp. tritici</name>
    <dbReference type="NCBI Taxonomy" id="56615"/>
    <lineage>
        <taxon>Eukaryota</taxon>
        <taxon>Fungi</taxon>
        <taxon>Dikarya</taxon>
        <taxon>Basidiomycota</taxon>
        <taxon>Pucciniomycotina</taxon>
        <taxon>Pucciniomycetes</taxon>
        <taxon>Pucciniales</taxon>
        <taxon>Pucciniaceae</taxon>
        <taxon>Puccinia</taxon>
    </lineage>
</organism>
<dbReference type="EMBL" id="VSWC01000042">
    <property type="protein sequence ID" value="KAA1103555.1"/>
    <property type="molecule type" value="Genomic_DNA"/>
</dbReference>
<dbReference type="AlphaFoldDB" id="A0A5B0PPE1"/>
<keyword evidence="2" id="KW-1185">Reference proteome</keyword>
<comment type="caution">
    <text evidence="1">The sequence shown here is derived from an EMBL/GenBank/DDBJ whole genome shotgun (WGS) entry which is preliminary data.</text>
</comment>